<dbReference type="EMBL" id="MGDE01000044">
    <property type="protein sequence ID" value="OGL47331.1"/>
    <property type="molecule type" value="Genomic_DNA"/>
</dbReference>
<proteinExistence type="predicted"/>
<evidence type="ECO:0000313" key="1">
    <source>
        <dbReference type="EMBL" id="OGL47331.1"/>
    </source>
</evidence>
<dbReference type="Proteomes" id="UP000178797">
    <property type="component" value="Unassembled WGS sequence"/>
</dbReference>
<evidence type="ECO:0000313" key="2">
    <source>
        <dbReference type="Proteomes" id="UP000178797"/>
    </source>
</evidence>
<accession>A0A1F7S0T9</accession>
<gene>
    <name evidence="1" type="ORF">A2W05_09825</name>
</gene>
<sequence length="67" mass="7453">MRCPKCGKSYVKCPECGKRYPHGTQSHCDNTDWCKGVNAPLDCVGCGRVVSQDLHGVLDFDMSLIEY</sequence>
<reference evidence="1 2" key="1">
    <citation type="journal article" date="2016" name="Nat. Commun.">
        <title>Thousands of microbial genomes shed light on interconnected biogeochemical processes in an aquifer system.</title>
        <authorList>
            <person name="Anantharaman K."/>
            <person name="Brown C.T."/>
            <person name="Hug L.A."/>
            <person name="Sharon I."/>
            <person name="Castelle C.J."/>
            <person name="Probst A.J."/>
            <person name="Thomas B.C."/>
            <person name="Singh A."/>
            <person name="Wilkins M.J."/>
            <person name="Karaoz U."/>
            <person name="Brodie E.L."/>
            <person name="Williams K.H."/>
            <person name="Hubbard S.S."/>
            <person name="Banfield J.F."/>
        </authorList>
    </citation>
    <scope>NUCLEOTIDE SEQUENCE [LARGE SCALE GENOMIC DNA]</scope>
</reference>
<protein>
    <recommendedName>
        <fullName evidence="3">C2H2-type domain-containing protein</fullName>
    </recommendedName>
</protein>
<comment type="caution">
    <text evidence="1">The sequence shown here is derived from an EMBL/GenBank/DDBJ whole genome shotgun (WGS) entry which is preliminary data.</text>
</comment>
<dbReference type="AlphaFoldDB" id="A0A1F7S0T9"/>
<organism evidence="1 2">
    <name type="scientific">Candidatus Schekmanbacteria bacterium RBG_16_38_10</name>
    <dbReference type="NCBI Taxonomy" id="1817879"/>
    <lineage>
        <taxon>Bacteria</taxon>
        <taxon>Candidatus Schekmaniibacteriota</taxon>
    </lineage>
</organism>
<evidence type="ECO:0008006" key="3">
    <source>
        <dbReference type="Google" id="ProtNLM"/>
    </source>
</evidence>
<name>A0A1F7S0T9_9BACT</name>